<dbReference type="Proteomes" id="UP000256970">
    <property type="component" value="Unassembled WGS sequence"/>
</dbReference>
<dbReference type="GO" id="GO:0006893">
    <property type="term" value="P:Golgi to plasma membrane transport"/>
    <property type="evidence" value="ECO:0007669"/>
    <property type="project" value="TreeGrafter"/>
</dbReference>
<reference evidence="8 9" key="1">
    <citation type="submission" date="2016-10" db="EMBL/GenBank/DDBJ databases">
        <authorList>
            <person name="Cai Z."/>
        </authorList>
    </citation>
    <scope>NUCLEOTIDE SEQUENCE [LARGE SCALE GENOMIC DNA]</scope>
</reference>
<gene>
    <name evidence="8" type="ORF">BQ4739_LOCUS15442</name>
</gene>
<keyword evidence="4" id="KW-0175">Coiled coil</keyword>
<keyword evidence="2" id="KW-0813">Transport</keyword>
<dbReference type="PANTHER" id="PTHR12100:SF0">
    <property type="entry name" value="EXOCYST COMPLEX COMPONENT 5"/>
    <property type="match status" value="1"/>
</dbReference>
<evidence type="ECO:0000256" key="2">
    <source>
        <dbReference type="ARBA" id="ARBA00022448"/>
    </source>
</evidence>
<evidence type="ECO:0000259" key="7">
    <source>
        <dbReference type="Pfam" id="PF20667"/>
    </source>
</evidence>
<evidence type="ECO:0000256" key="1">
    <source>
        <dbReference type="ARBA" id="ARBA00006572"/>
    </source>
</evidence>
<dbReference type="PANTHER" id="PTHR12100">
    <property type="entry name" value="SEC10"/>
    <property type="match status" value="1"/>
</dbReference>
<evidence type="ECO:0000313" key="9">
    <source>
        <dbReference type="Proteomes" id="UP000256970"/>
    </source>
</evidence>
<sequence length="987" mass="103422">MPGRDKDSFINPEYFKEDFSVDAFLVKLTQDVIDSSKQQGLTTQGGRPITSEESARATIDRVQKLIQRFIQAEYEISKLGHDVAAKLVEVQQSANEDETDYKAEVRTLERVSERIKGGIRDIDARATRISQTATRVGDRLQTAEGLRLRCLEAQELISHLQAFSCHSAGEDFSKLPAIFTNDATLAEAAAVSRRLVQLAGEVAAAQQRSKAASSSGAPRAAAAKPGKAGGIGSVEHTLKVLEAYCNWLENRVVARFDAAVAEGNLRLQTQSVAIMIELDKERSIAQRWVASRPAFLAFSPEMLDDWVRRASRQPPLPPPGALKQQQQDAEAAAVAAGEPGAGSLSRSASGADPSKPPQQQPHYVEPALPEEYDIVVRQAKALSGLYKEVHASVKDDVAEAAQVFSEPGLVLEMFMSRLLEQNVQAALERLLLPSGTGMAALAASTNAIAAATAAPGADRTSNAANLTLRERARERASSIAASFSGAPTGSAGSGSAGGVAAAGGSAGGVAGSGGSFSGGGAPPAALQRQHLRLLAEAYSKTQRLALNLERVVRGVAQVDVLSMAEGLWPAFMGSYPGQELSWLAAAYQEEVQLLDSPELNLNFCLKLMAWNAEATARALKLSAPPQAPRNCRMLFHHLVAAAAAPGGGAAAAAGGSGASSEGNGSGGGAGAAAAGAAPMAHPGCLLEHLAKHIIGGVEFSLELCSVGGPASLGGLLAKMGLGGVISRASAQQVAAAFVGGKVRKALEAAHAATQVVAVLQSHYSSTVAPAVSGSVAELSAASSALLALIRAAEDSITAVLRKSVDTFMTQMERALTSEQRRSDFTPRDDALSFDKPTAACLLGTALLAALRDAAGATLEGPNRKHFLTEVSRRSYQLLLAHMTRYTYSPTGALKWKKDVNEYAEVLASFGAPSASDDMGQLLQLVNVLVVAPDSLLGLVNGSLRMAHRDALRFVALREDFRTAKVDGKTLLQLFSGEGMEGQLGQQR</sequence>
<dbReference type="Pfam" id="PF07393">
    <property type="entry name" value="Sec10_HB"/>
    <property type="match status" value="1"/>
</dbReference>
<evidence type="ECO:0000256" key="5">
    <source>
        <dbReference type="SAM" id="MobiDB-lite"/>
    </source>
</evidence>
<proteinExistence type="inferred from homology"/>
<dbReference type="STRING" id="3088.A0A383WBX1"/>
<dbReference type="InterPro" id="IPR009976">
    <property type="entry name" value="Sec10-like"/>
</dbReference>
<feature type="domain" description="Exocyst complex component Sec10-like alpha-helical bundle" evidence="6">
    <location>
        <begin position="726"/>
        <end position="966"/>
    </location>
</feature>
<dbReference type="InterPro" id="IPR048625">
    <property type="entry name" value="Sec10_N"/>
</dbReference>
<name>A0A383WBX1_TETOB</name>
<evidence type="ECO:0000313" key="8">
    <source>
        <dbReference type="EMBL" id="SZX75137.1"/>
    </source>
</evidence>
<evidence type="ECO:0000259" key="6">
    <source>
        <dbReference type="Pfam" id="PF07393"/>
    </source>
</evidence>
<dbReference type="GO" id="GO:0000145">
    <property type="term" value="C:exocyst"/>
    <property type="evidence" value="ECO:0007669"/>
    <property type="project" value="TreeGrafter"/>
</dbReference>
<accession>A0A383WBX1</accession>
<feature type="region of interest" description="Disordered" evidence="5">
    <location>
        <begin position="653"/>
        <end position="672"/>
    </location>
</feature>
<feature type="region of interest" description="Disordered" evidence="5">
    <location>
        <begin position="207"/>
        <end position="228"/>
    </location>
</feature>
<organism evidence="8 9">
    <name type="scientific">Tetradesmus obliquus</name>
    <name type="common">Green alga</name>
    <name type="synonym">Acutodesmus obliquus</name>
    <dbReference type="NCBI Taxonomy" id="3088"/>
    <lineage>
        <taxon>Eukaryota</taxon>
        <taxon>Viridiplantae</taxon>
        <taxon>Chlorophyta</taxon>
        <taxon>core chlorophytes</taxon>
        <taxon>Chlorophyceae</taxon>
        <taxon>CS clade</taxon>
        <taxon>Sphaeropleales</taxon>
        <taxon>Scenedesmaceae</taxon>
        <taxon>Tetradesmus</taxon>
    </lineage>
</organism>
<dbReference type="AlphaFoldDB" id="A0A383WBX1"/>
<feature type="region of interest" description="Disordered" evidence="5">
    <location>
        <begin position="310"/>
        <end position="363"/>
    </location>
</feature>
<keyword evidence="9" id="KW-1185">Reference proteome</keyword>
<feature type="compositionally biased region" description="Low complexity" evidence="5">
    <location>
        <begin position="207"/>
        <end position="226"/>
    </location>
</feature>
<keyword evidence="3" id="KW-0268">Exocytosis</keyword>
<dbReference type="Pfam" id="PF20667">
    <property type="entry name" value="Sec10_N"/>
    <property type="match status" value="1"/>
</dbReference>
<feature type="compositionally biased region" description="Low complexity" evidence="5">
    <location>
        <begin position="329"/>
        <end position="351"/>
    </location>
</feature>
<dbReference type="GO" id="GO:0006887">
    <property type="term" value="P:exocytosis"/>
    <property type="evidence" value="ECO:0007669"/>
    <property type="project" value="UniProtKB-KW"/>
</dbReference>
<comment type="similarity">
    <text evidence="1">Belongs to the SEC10 family.</text>
</comment>
<dbReference type="EMBL" id="FNXT01001225">
    <property type="protein sequence ID" value="SZX75137.1"/>
    <property type="molecule type" value="Genomic_DNA"/>
</dbReference>
<dbReference type="InterPro" id="IPR048627">
    <property type="entry name" value="Sec10_HB"/>
</dbReference>
<feature type="compositionally biased region" description="Gly residues" evidence="5">
    <location>
        <begin position="653"/>
        <end position="670"/>
    </location>
</feature>
<evidence type="ECO:0000256" key="3">
    <source>
        <dbReference type="ARBA" id="ARBA00022483"/>
    </source>
</evidence>
<evidence type="ECO:0008006" key="10">
    <source>
        <dbReference type="Google" id="ProtNLM"/>
    </source>
</evidence>
<evidence type="ECO:0000256" key="4">
    <source>
        <dbReference type="ARBA" id="ARBA00023054"/>
    </source>
</evidence>
<protein>
    <recommendedName>
        <fullName evidence="10">Exocyst complex component Sec10</fullName>
    </recommendedName>
</protein>
<feature type="domain" description="Exocyst complex component Sec10 N-terminal" evidence="7">
    <location>
        <begin position="63"/>
        <end position="180"/>
    </location>
</feature>